<name>A0A4U0UCD8_9PEZI</name>
<accession>A0A4U0UCD8</accession>
<feature type="region of interest" description="Disordered" evidence="1">
    <location>
        <begin position="166"/>
        <end position="190"/>
    </location>
</feature>
<organism evidence="2 3">
    <name type="scientific">Salinomyces thailandicus</name>
    <dbReference type="NCBI Taxonomy" id="706561"/>
    <lineage>
        <taxon>Eukaryota</taxon>
        <taxon>Fungi</taxon>
        <taxon>Dikarya</taxon>
        <taxon>Ascomycota</taxon>
        <taxon>Pezizomycotina</taxon>
        <taxon>Dothideomycetes</taxon>
        <taxon>Dothideomycetidae</taxon>
        <taxon>Mycosphaerellales</taxon>
        <taxon>Teratosphaeriaceae</taxon>
        <taxon>Salinomyces</taxon>
    </lineage>
</organism>
<feature type="region of interest" description="Disordered" evidence="1">
    <location>
        <begin position="1"/>
        <end position="122"/>
    </location>
</feature>
<dbReference type="OrthoDB" id="5153521at2759"/>
<sequence>MSSEQTFPTSDLRSTAQDYKRDAARKHKWAHGSAMTTGRLAGGRPRPHRPSETLYNAKRRETKGAVAELQNGAKLARKQDMLEGTAVSDDSSNSASDPEDMPAQPADAGVMYSFDTSRGPSQGSQILNAALNKAVERFEERATIKLVKDEYQVLDTEGEEVGLTPAKKGKAKTKEASAAAEDADEDYEFV</sequence>
<reference evidence="2 3" key="1">
    <citation type="submission" date="2017-03" db="EMBL/GenBank/DDBJ databases">
        <title>Genomes of endolithic fungi from Antarctica.</title>
        <authorList>
            <person name="Coleine C."/>
            <person name="Masonjones S."/>
            <person name="Stajich J.E."/>
        </authorList>
    </citation>
    <scope>NUCLEOTIDE SEQUENCE [LARGE SCALE GENOMIC DNA]</scope>
    <source>
        <strain evidence="2 3">CCFEE 6315</strain>
    </source>
</reference>
<keyword evidence="3" id="KW-1185">Reference proteome</keyword>
<protein>
    <submittedName>
        <fullName evidence="2">Uncharacterized protein</fullName>
    </submittedName>
</protein>
<gene>
    <name evidence="2" type="ORF">B0A50_01210</name>
</gene>
<comment type="caution">
    <text evidence="2">The sequence shown here is derived from an EMBL/GenBank/DDBJ whole genome shotgun (WGS) entry which is preliminary data.</text>
</comment>
<dbReference type="Proteomes" id="UP000308549">
    <property type="component" value="Unassembled WGS sequence"/>
</dbReference>
<proteinExistence type="predicted"/>
<evidence type="ECO:0000313" key="3">
    <source>
        <dbReference type="Proteomes" id="UP000308549"/>
    </source>
</evidence>
<dbReference type="EMBL" id="NAJL01000006">
    <property type="protein sequence ID" value="TKA31965.1"/>
    <property type="molecule type" value="Genomic_DNA"/>
</dbReference>
<dbReference type="AlphaFoldDB" id="A0A4U0UCD8"/>
<feature type="compositionally biased region" description="Acidic residues" evidence="1">
    <location>
        <begin position="181"/>
        <end position="190"/>
    </location>
</feature>
<feature type="compositionally biased region" description="Polar residues" evidence="1">
    <location>
        <begin position="1"/>
        <end position="17"/>
    </location>
</feature>
<evidence type="ECO:0000256" key="1">
    <source>
        <dbReference type="SAM" id="MobiDB-lite"/>
    </source>
</evidence>
<evidence type="ECO:0000313" key="2">
    <source>
        <dbReference type="EMBL" id="TKA31965.1"/>
    </source>
</evidence>